<evidence type="ECO:0000256" key="2">
    <source>
        <dbReference type="SAM" id="MobiDB-lite"/>
    </source>
</evidence>
<dbReference type="PROSITE" id="PS51900">
    <property type="entry name" value="CB"/>
    <property type="match status" value="1"/>
</dbReference>
<dbReference type="InterPro" id="IPR024456">
    <property type="entry name" value="Integrase_catalytic_putative"/>
</dbReference>
<dbReference type="GO" id="GO:0003677">
    <property type="term" value="F:DNA binding"/>
    <property type="evidence" value="ECO:0007669"/>
    <property type="project" value="InterPro"/>
</dbReference>
<feature type="region of interest" description="Disordered" evidence="2">
    <location>
        <begin position="389"/>
        <end position="421"/>
    </location>
</feature>
<evidence type="ECO:0000259" key="3">
    <source>
        <dbReference type="PROSITE" id="PS51900"/>
    </source>
</evidence>
<feature type="region of interest" description="Disordered" evidence="2">
    <location>
        <begin position="1"/>
        <end position="65"/>
    </location>
</feature>
<evidence type="ECO:0000313" key="5">
    <source>
        <dbReference type="Proteomes" id="UP000283569"/>
    </source>
</evidence>
<reference evidence="4 5" key="1">
    <citation type="journal article" date="2018" name="Sci. Rep.">
        <title>Characterisation of pathogen-specific regions and novel effector candidates in Fusarium oxysporum f. sp. cepae.</title>
        <authorList>
            <person name="Armitage A.D."/>
            <person name="Taylor A."/>
            <person name="Sobczyk M.K."/>
            <person name="Baxter L."/>
            <person name="Greenfield B.P."/>
            <person name="Bates H.J."/>
            <person name="Wilson F."/>
            <person name="Jackson A.C."/>
            <person name="Ott S."/>
            <person name="Harrison R.J."/>
            <person name="Clarkson J.P."/>
        </authorList>
    </citation>
    <scope>NUCLEOTIDE SEQUENCE [LARGE SCALE GENOMIC DNA]</scope>
    <source>
        <strain evidence="4 5">Fp_A8</strain>
    </source>
</reference>
<dbReference type="InterPro" id="IPR024457">
    <property type="entry name" value="Putative_integrase_N"/>
</dbReference>
<feature type="compositionally biased region" description="Basic and acidic residues" evidence="2">
    <location>
        <begin position="1"/>
        <end position="12"/>
    </location>
</feature>
<feature type="compositionally biased region" description="Basic residues" evidence="2">
    <location>
        <begin position="25"/>
        <end position="46"/>
    </location>
</feature>
<evidence type="ECO:0000256" key="1">
    <source>
        <dbReference type="ARBA" id="ARBA00023172"/>
    </source>
</evidence>
<organism evidence="4 5">
    <name type="scientific">Gibberella intermedia</name>
    <name type="common">Bulb rot disease fungus</name>
    <name type="synonym">Fusarium proliferatum</name>
    <dbReference type="NCBI Taxonomy" id="948311"/>
    <lineage>
        <taxon>Eukaryota</taxon>
        <taxon>Fungi</taxon>
        <taxon>Dikarya</taxon>
        <taxon>Ascomycota</taxon>
        <taxon>Pezizomycotina</taxon>
        <taxon>Sordariomycetes</taxon>
        <taxon>Hypocreomycetidae</taxon>
        <taxon>Hypocreales</taxon>
        <taxon>Nectriaceae</taxon>
        <taxon>Fusarium</taxon>
        <taxon>Fusarium fujikuroi species complex</taxon>
    </lineage>
</organism>
<name>A0A420RYD0_GIBIN</name>
<dbReference type="SUPFAM" id="SSF56349">
    <property type="entry name" value="DNA breaking-rejoining enzymes"/>
    <property type="match status" value="1"/>
</dbReference>
<keyword evidence="1" id="KW-0233">DNA recombination</keyword>
<proteinExistence type="predicted"/>
<feature type="domain" description="Core-binding (CB)" evidence="3">
    <location>
        <begin position="69"/>
        <end position="160"/>
    </location>
</feature>
<dbReference type="GO" id="GO:0006310">
    <property type="term" value="P:DNA recombination"/>
    <property type="evidence" value="ECO:0007669"/>
    <property type="project" value="UniProtKB-KW"/>
</dbReference>
<dbReference type="Pfam" id="PF12835">
    <property type="entry name" value="Integrase_1"/>
    <property type="match status" value="1"/>
</dbReference>
<sequence length="421" mass="46487">MARARDAGRTTGERPMNAHAPSPTRNRRRPARPKNTSRRHPGRRHRDWSGLSAADVLARHPPGSTPPEEVLEILLKLFNEQHTAMLKSVSHKTRHDRAVFLRRFLRDLQAKAGFPTMPDPRNIGGRHIQAMVSLWRQDRLAAATIQTYLSFLRGLAQWIGKPGLVRKPDAYGLDVTEYQRHEVAQRDRTWSGAGIDIEALIAQVCAYDRHVGAALRLIRAFGLRRKEAVMMRPHACVVPFSATRLPPERQKAESYLWVCQGSKGGRPRFVAIATAQQRQALAYAKSVAGAADAHLSNPSRDLKQNLNHFSYVMRRFGLSLKERGATGHGLRHEVFVEVWVNGTGTQPPVRGGTLPPKDVREAAQQDIAEMAGHARNRAAGAYIGSVRALRPTARATVDGPSRGQGTAGDEGAANPSAVRQP</sequence>
<dbReference type="GO" id="GO:0015074">
    <property type="term" value="P:DNA integration"/>
    <property type="evidence" value="ECO:0007669"/>
    <property type="project" value="InterPro"/>
</dbReference>
<dbReference type="InterPro" id="IPR044068">
    <property type="entry name" value="CB"/>
</dbReference>
<dbReference type="Pfam" id="PF12834">
    <property type="entry name" value="Phage_int_SAM_2"/>
    <property type="match status" value="1"/>
</dbReference>
<dbReference type="EMBL" id="MRDB01000126">
    <property type="protein sequence ID" value="RKL22038.1"/>
    <property type="molecule type" value="Genomic_DNA"/>
</dbReference>
<dbReference type="Gene3D" id="1.10.443.10">
    <property type="entry name" value="Intergrase catalytic core"/>
    <property type="match status" value="1"/>
</dbReference>
<evidence type="ECO:0000313" key="4">
    <source>
        <dbReference type="EMBL" id="RKL22038.1"/>
    </source>
</evidence>
<dbReference type="InterPro" id="IPR013762">
    <property type="entry name" value="Integrase-like_cat_sf"/>
</dbReference>
<accession>A0A420RYD0</accession>
<dbReference type="InterPro" id="IPR011010">
    <property type="entry name" value="DNA_brk_join_enz"/>
</dbReference>
<comment type="caution">
    <text evidence="4">The sequence shown here is derived from an EMBL/GenBank/DDBJ whole genome shotgun (WGS) entry which is preliminary data.</text>
</comment>
<gene>
    <name evidence="4" type="ORF">BFJ72_g14765</name>
</gene>
<dbReference type="Proteomes" id="UP000283569">
    <property type="component" value="Unassembled WGS sequence"/>
</dbReference>
<protein>
    <recommendedName>
        <fullName evidence="3">Core-binding (CB) domain-containing protein</fullName>
    </recommendedName>
</protein>
<dbReference type="AlphaFoldDB" id="A0A420RYD0"/>